<evidence type="ECO:0000313" key="3">
    <source>
        <dbReference type="Proteomes" id="UP001439008"/>
    </source>
</evidence>
<name>A0ABV2AG41_9EUKA</name>
<dbReference type="Gene3D" id="3.90.1140.10">
    <property type="entry name" value="Cyclic phosphodiesterase"/>
    <property type="match status" value="1"/>
</dbReference>
<evidence type="ECO:0000313" key="2">
    <source>
        <dbReference type="EMBL" id="MES1918625.1"/>
    </source>
</evidence>
<evidence type="ECO:0000259" key="1">
    <source>
        <dbReference type="Pfam" id="PF10469"/>
    </source>
</evidence>
<proteinExistence type="predicted"/>
<dbReference type="Pfam" id="PF10469">
    <property type="entry name" value="AKAP7_NLS"/>
    <property type="match status" value="1"/>
</dbReference>
<comment type="caution">
    <text evidence="2">The sequence shown here is derived from an EMBL/GenBank/DDBJ whole genome shotgun (WGS) entry which is preliminary data.</text>
</comment>
<gene>
    <name evidence="2" type="primary">AKAP7</name>
    <name evidence="2" type="ORF">MHBO_000568</name>
</gene>
<sequence length="304" mass="35445">MKRYSKRLVDLLEMEFEDIKINDKTFRILKAGDLNKPFDKSQKYEQKENIPLFFNKPFDDKSNLSETKESEIIFNKPFVDKSNLSETNKIGNTNLMMNEESGKIRNQNDGILEKKVLKKSSEKMKPNYYVSIPISNPETLKNIENFQNGFVDKNKKLKPSKTEELHVTVCLLRLETNDQIESAKKSFQNFKFPTKLKFDLRGTGEFGNKIIYITTQNKENRDKLISFSKNLCEAFKEEIAKEQISAIETPHVTALRCRRSAKKQIKKIPSDLNFGTQIVERIDLLSIKNCSKEQRKLIARIKIF</sequence>
<dbReference type="EMBL" id="JBDODL010000096">
    <property type="protein sequence ID" value="MES1918625.1"/>
    <property type="molecule type" value="Genomic_DNA"/>
</dbReference>
<protein>
    <submittedName>
        <fullName evidence="2">A-kinase anchor protein 7 isoforms alpha and beta</fullName>
    </submittedName>
</protein>
<dbReference type="Proteomes" id="UP001439008">
    <property type="component" value="Unassembled WGS sequence"/>
</dbReference>
<feature type="domain" description="A-kinase anchor protein 7-like phosphoesterase" evidence="1">
    <location>
        <begin position="126"/>
        <end position="292"/>
    </location>
</feature>
<organism evidence="2 3">
    <name type="scientific">Bonamia ostreae</name>
    <dbReference type="NCBI Taxonomy" id="126728"/>
    <lineage>
        <taxon>Eukaryota</taxon>
        <taxon>Sar</taxon>
        <taxon>Rhizaria</taxon>
        <taxon>Endomyxa</taxon>
        <taxon>Ascetosporea</taxon>
        <taxon>Haplosporida</taxon>
        <taxon>Bonamia</taxon>
    </lineage>
</organism>
<dbReference type="InterPro" id="IPR009097">
    <property type="entry name" value="Cyclic_Pdiesterase"/>
</dbReference>
<dbReference type="InterPro" id="IPR019510">
    <property type="entry name" value="AKAP7-like_phosphoesterase"/>
</dbReference>
<dbReference type="PANTHER" id="PTHR15934">
    <property type="entry name" value="RNA 2',3'-CYCLIC PHOSPHODIESTERASE"/>
    <property type="match status" value="1"/>
</dbReference>
<keyword evidence="3" id="KW-1185">Reference proteome</keyword>
<dbReference type="SUPFAM" id="SSF55144">
    <property type="entry name" value="LigT-like"/>
    <property type="match status" value="1"/>
</dbReference>
<accession>A0ABV2AG41</accession>
<reference evidence="2 3" key="1">
    <citation type="journal article" date="2024" name="BMC Biol.">
        <title>Comparative genomics of Ascetosporea gives new insight into the evolutionary basis for animal parasitism in Rhizaria.</title>
        <authorList>
            <person name="Hiltunen Thoren M."/>
            <person name="Onut-Brannstrom I."/>
            <person name="Alfjorden A."/>
            <person name="Peckova H."/>
            <person name="Swords F."/>
            <person name="Hooper C."/>
            <person name="Holzer A.S."/>
            <person name="Bass D."/>
            <person name="Burki F."/>
        </authorList>
    </citation>
    <scope>NUCLEOTIDE SEQUENCE [LARGE SCALE GENOMIC DNA]</scope>
    <source>
        <strain evidence="2">20-A016</strain>
    </source>
</reference>
<dbReference type="PANTHER" id="PTHR15934:SF2">
    <property type="entry name" value="A-KINASE ANCHOR PROTEIN 7-LIKE PHOSPHOESTERASE DOMAIN-CONTAINING PROTEIN"/>
    <property type="match status" value="1"/>
</dbReference>
<dbReference type="InterPro" id="IPR052641">
    <property type="entry name" value="AKAP7_isoform_gamma"/>
</dbReference>